<dbReference type="Proteomes" id="UP000270866">
    <property type="component" value="Chromosome 1"/>
</dbReference>
<evidence type="ECO:0000313" key="2">
    <source>
        <dbReference type="EMBL" id="RKK29992.1"/>
    </source>
</evidence>
<protein>
    <submittedName>
        <fullName evidence="2">Uncharacterized protein</fullName>
    </submittedName>
</protein>
<feature type="region of interest" description="Disordered" evidence="1">
    <location>
        <begin position="1"/>
        <end position="20"/>
    </location>
</feature>
<proteinExistence type="predicted"/>
<accession>A0A3L6P7Y6</accession>
<gene>
    <name evidence="2" type="ORF">BFJ65_g1899</name>
</gene>
<organism evidence="2">
    <name type="scientific">Fusarium oxysporum f. sp. cepae</name>
    <dbReference type="NCBI Taxonomy" id="396571"/>
    <lineage>
        <taxon>Eukaryota</taxon>
        <taxon>Fungi</taxon>
        <taxon>Dikarya</taxon>
        <taxon>Ascomycota</taxon>
        <taxon>Pezizomycotina</taxon>
        <taxon>Sordariomycetes</taxon>
        <taxon>Hypocreomycetidae</taxon>
        <taxon>Hypocreales</taxon>
        <taxon>Nectriaceae</taxon>
        <taxon>Fusarium</taxon>
        <taxon>Fusarium oxysporum species complex</taxon>
    </lineage>
</organism>
<comment type="caution">
    <text evidence="2">The sequence shown here is derived from an EMBL/GenBank/DDBJ whole genome shotgun (WGS) entry which is preliminary data.</text>
</comment>
<reference evidence="2" key="1">
    <citation type="journal article" date="2018" name="Sci. Rep.">
        <title>Characterisation of pathogen-specific regions and novel effector candidates in Fusarium oxysporum f. sp. cepae.</title>
        <authorList>
            <person name="Armitage A.D."/>
            <person name="Taylor A."/>
            <person name="Sobczyk M.K."/>
            <person name="Baxter L."/>
            <person name="Greenfield B.P."/>
            <person name="Bates H.J."/>
            <person name="Wilson F."/>
            <person name="Jackson A.C."/>
            <person name="Ott S."/>
            <person name="Harrison R.J."/>
            <person name="Clarkson J.P."/>
        </authorList>
    </citation>
    <scope>NUCLEOTIDE SEQUENCE [LARGE SCALE GENOMIC DNA]</scope>
    <source>
        <strain evidence="2">FoC_Fus2</strain>
    </source>
</reference>
<name>A0A3L6P7Y6_FUSOX</name>
<evidence type="ECO:0000256" key="1">
    <source>
        <dbReference type="SAM" id="MobiDB-lite"/>
    </source>
</evidence>
<sequence>MPCLVDRTGTNNTDQGLRHMDTSKPHMAVLPYTIIAR</sequence>
<dbReference type="AlphaFoldDB" id="A0A3L6P7Y6"/>
<dbReference type="EMBL" id="MRCU01000001">
    <property type="protein sequence ID" value="RKK29992.1"/>
    <property type="molecule type" value="Genomic_DNA"/>
</dbReference>